<accession>A0A4R6WL29</accession>
<evidence type="ECO:0000259" key="5">
    <source>
        <dbReference type="Pfam" id="PF04542"/>
    </source>
</evidence>
<dbReference type="GO" id="GO:0006352">
    <property type="term" value="P:DNA-templated transcription initiation"/>
    <property type="evidence" value="ECO:0007669"/>
    <property type="project" value="InterPro"/>
</dbReference>
<evidence type="ECO:0000313" key="8">
    <source>
        <dbReference type="Proteomes" id="UP000295292"/>
    </source>
</evidence>
<dbReference type="SUPFAM" id="SSF88946">
    <property type="entry name" value="Sigma2 domain of RNA polymerase sigma factors"/>
    <property type="match status" value="1"/>
</dbReference>
<feature type="domain" description="RNA polymerase sigma-70 region 2" evidence="5">
    <location>
        <begin position="8"/>
        <end position="74"/>
    </location>
</feature>
<dbReference type="PANTHER" id="PTHR43133">
    <property type="entry name" value="RNA POLYMERASE ECF-TYPE SIGMA FACTO"/>
    <property type="match status" value="1"/>
</dbReference>
<reference evidence="7 8" key="1">
    <citation type="submission" date="2019-03" db="EMBL/GenBank/DDBJ databases">
        <title>Genomic Encyclopedia of Archaeal and Bacterial Type Strains, Phase II (KMG-II): from individual species to whole genera.</title>
        <authorList>
            <person name="Goeker M."/>
        </authorList>
    </citation>
    <scope>NUCLEOTIDE SEQUENCE [LARGE SCALE GENOMIC DNA]</scope>
    <source>
        <strain evidence="7 8">DSM 28353</strain>
    </source>
</reference>
<evidence type="ECO:0000256" key="3">
    <source>
        <dbReference type="ARBA" id="ARBA00023082"/>
    </source>
</evidence>
<dbReference type="AlphaFoldDB" id="A0A4R6WL29"/>
<evidence type="ECO:0000259" key="6">
    <source>
        <dbReference type="Pfam" id="PF08281"/>
    </source>
</evidence>
<dbReference type="Gene3D" id="1.10.1740.10">
    <property type="match status" value="1"/>
</dbReference>
<feature type="domain" description="RNA polymerase sigma factor 70 region 4 type 2" evidence="6">
    <location>
        <begin position="105"/>
        <end position="155"/>
    </location>
</feature>
<dbReference type="InterPro" id="IPR014284">
    <property type="entry name" value="RNA_pol_sigma-70_dom"/>
</dbReference>
<dbReference type="Pfam" id="PF04542">
    <property type="entry name" value="Sigma70_r2"/>
    <property type="match status" value="1"/>
</dbReference>
<evidence type="ECO:0000256" key="2">
    <source>
        <dbReference type="ARBA" id="ARBA00023015"/>
    </source>
</evidence>
<keyword evidence="8" id="KW-1185">Reference proteome</keyword>
<dbReference type="OrthoDB" id="1100095at2"/>
<dbReference type="SUPFAM" id="SSF88659">
    <property type="entry name" value="Sigma3 and sigma4 domains of RNA polymerase sigma factors"/>
    <property type="match status" value="1"/>
</dbReference>
<dbReference type="InterPro" id="IPR013249">
    <property type="entry name" value="RNA_pol_sigma70_r4_t2"/>
</dbReference>
<comment type="similarity">
    <text evidence="1">Belongs to the sigma-70 factor family. ECF subfamily.</text>
</comment>
<dbReference type="InterPro" id="IPR013324">
    <property type="entry name" value="RNA_pol_sigma_r3/r4-like"/>
</dbReference>
<dbReference type="PANTHER" id="PTHR43133:SF46">
    <property type="entry name" value="RNA POLYMERASE SIGMA-70 FACTOR ECF SUBFAMILY"/>
    <property type="match status" value="1"/>
</dbReference>
<dbReference type="InterPro" id="IPR036388">
    <property type="entry name" value="WH-like_DNA-bd_sf"/>
</dbReference>
<evidence type="ECO:0000256" key="4">
    <source>
        <dbReference type="ARBA" id="ARBA00023163"/>
    </source>
</evidence>
<name>A0A4R6WL29_9SPHI</name>
<dbReference type="GO" id="GO:0003677">
    <property type="term" value="F:DNA binding"/>
    <property type="evidence" value="ECO:0007669"/>
    <property type="project" value="InterPro"/>
</dbReference>
<dbReference type="GO" id="GO:0016987">
    <property type="term" value="F:sigma factor activity"/>
    <property type="evidence" value="ECO:0007669"/>
    <property type="project" value="UniProtKB-KW"/>
</dbReference>
<dbReference type="InterPro" id="IPR013325">
    <property type="entry name" value="RNA_pol_sigma_r2"/>
</dbReference>
<keyword evidence="3" id="KW-0731">Sigma factor</keyword>
<evidence type="ECO:0000256" key="1">
    <source>
        <dbReference type="ARBA" id="ARBA00010641"/>
    </source>
</evidence>
<gene>
    <name evidence="7" type="ORF">CLV99_0906</name>
</gene>
<proteinExistence type="inferred from homology"/>
<protein>
    <submittedName>
        <fullName evidence="7">RNA polymerase sigma-70 factor (ECF subfamily)</fullName>
    </submittedName>
</protein>
<dbReference type="RefSeq" id="WP_133583260.1">
    <property type="nucleotide sequence ID" value="NZ_SNYV01000011.1"/>
</dbReference>
<keyword evidence="4" id="KW-0804">Transcription</keyword>
<dbReference type="NCBIfam" id="TIGR02937">
    <property type="entry name" value="sigma70-ECF"/>
    <property type="match status" value="1"/>
</dbReference>
<dbReference type="Gene3D" id="1.10.10.10">
    <property type="entry name" value="Winged helix-like DNA-binding domain superfamily/Winged helix DNA-binding domain"/>
    <property type="match status" value="1"/>
</dbReference>
<evidence type="ECO:0000313" key="7">
    <source>
        <dbReference type="EMBL" id="TDQ79468.1"/>
    </source>
</evidence>
<dbReference type="InterPro" id="IPR039425">
    <property type="entry name" value="RNA_pol_sigma-70-like"/>
</dbReference>
<dbReference type="InterPro" id="IPR007627">
    <property type="entry name" value="RNA_pol_sigma70_r2"/>
</dbReference>
<comment type="caution">
    <text evidence="7">The sequence shown here is derived from an EMBL/GenBank/DDBJ whole genome shotgun (WGS) entry which is preliminary data.</text>
</comment>
<organism evidence="7 8">
    <name type="scientific">Sphingobacterium yanglingense</name>
    <dbReference type="NCBI Taxonomy" id="1437280"/>
    <lineage>
        <taxon>Bacteria</taxon>
        <taxon>Pseudomonadati</taxon>
        <taxon>Bacteroidota</taxon>
        <taxon>Sphingobacteriia</taxon>
        <taxon>Sphingobacteriales</taxon>
        <taxon>Sphingobacteriaceae</taxon>
        <taxon>Sphingobacterium</taxon>
    </lineage>
</organism>
<dbReference type="EMBL" id="SNYV01000011">
    <property type="protein sequence ID" value="TDQ79468.1"/>
    <property type="molecule type" value="Genomic_DNA"/>
</dbReference>
<keyword evidence="2" id="KW-0805">Transcription regulation</keyword>
<sequence length="162" mass="19345">MKSYFHTIYERYHRRVYVFVSKYVDATDDVEDIVQEVFVHLWKHVKTLHRHENPESIIFKTSKQEVTNYYRRKKIDLTFLEEGYDIEDTTSFPSEQEDKHKRLSNIESLINILPERRKTIFLQSVVDELSYSEIALKHKISKSAVAKQIAKALDFLKTNSPY</sequence>
<dbReference type="Proteomes" id="UP000295292">
    <property type="component" value="Unassembled WGS sequence"/>
</dbReference>
<dbReference type="Pfam" id="PF08281">
    <property type="entry name" value="Sigma70_r4_2"/>
    <property type="match status" value="1"/>
</dbReference>